<dbReference type="Proteomes" id="UP000682782">
    <property type="component" value="Chromosome"/>
</dbReference>
<name>A0AC61MX64_9FIRM</name>
<accession>A0AC61MX64</accession>
<evidence type="ECO:0000313" key="2">
    <source>
        <dbReference type="Proteomes" id="UP000682782"/>
    </source>
</evidence>
<evidence type="ECO:0000313" key="1">
    <source>
        <dbReference type="EMBL" id="QUC67311.1"/>
    </source>
</evidence>
<gene>
    <name evidence="1" type="ORF">JYE49_00950</name>
</gene>
<reference evidence="1" key="1">
    <citation type="submission" date="2021-01" db="EMBL/GenBank/DDBJ databases">
        <title>Complete genome sequence of Clostridiales bacterium R-7.</title>
        <authorList>
            <person name="Mahoney-Kurpe S.C."/>
            <person name="Palevich N."/>
            <person name="Koike S."/>
            <person name="Moon C.D."/>
            <person name="Attwood G.T."/>
        </authorList>
    </citation>
    <scope>NUCLEOTIDE SEQUENCE</scope>
    <source>
        <strain evidence="1">R-7</strain>
    </source>
</reference>
<sequence length="210" mass="23065">MEKNLKVLMLNGSPHENGNTALAFREMEQVFRENGVEVENILLGKKAIRGCIACGTCRKNGKCVFDDVVNELAEKFSDADGLVVGSPVYFGSANGTLVSALQRLFYSTSFDKSLKVGASVVCARRSGCTATFDELNKFFTLANMPVASSQYWNNIYGGIPGEAETDMEGRQVMRVLARNMVFLMKSIALGKAEIGIPQAEEPRVWTNFIR</sequence>
<proteinExistence type="predicted"/>
<dbReference type="EMBL" id="CP068393">
    <property type="protein sequence ID" value="QUC67311.1"/>
    <property type="molecule type" value="Genomic_DNA"/>
</dbReference>
<protein>
    <submittedName>
        <fullName evidence="1">Flavodoxin family protein</fullName>
    </submittedName>
</protein>
<keyword evidence="2" id="KW-1185">Reference proteome</keyword>
<organism evidence="1 2">
    <name type="scientific">Aristaeella hokkaidonensis</name>
    <dbReference type="NCBI Taxonomy" id="3046382"/>
    <lineage>
        <taxon>Bacteria</taxon>
        <taxon>Bacillati</taxon>
        <taxon>Bacillota</taxon>
        <taxon>Clostridia</taxon>
        <taxon>Eubacteriales</taxon>
        <taxon>Aristaeellaceae</taxon>
        <taxon>Aristaeella</taxon>
    </lineage>
</organism>